<name>A0A9Q1GI77_9CARY</name>
<dbReference type="Proteomes" id="UP001153076">
    <property type="component" value="Unassembled WGS sequence"/>
</dbReference>
<evidence type="ECO:0000313" key="1">
    <source>
        <dbReference type="EMBL" id="KAJ8419909.1"/>
    </source>
</evidence>
<keyword evidence="2" id="KW-1185">Reference proteome</keyword>
<gene>
    <name evidence="1" type="ORF">Cgig2_015081</name>
</gene>
<dbReference type="EMBL" id="JAKOGI010004162">
    <property type="protein sequence ID" value="KAJ8419909.1"/>
    <property type="molecule type" value="Genomic_DNA"/>
</dbReference>
<comment type="caution">
    <text evidence="1">The sequence shown here is derived from an EMBL/GenBank/DDBJ whole genome shotgun (WGS) entry which is preliminary data.</text>
</comment>
<reference evidence="1" key="1">
    <citation type="submission" date="2022-04" db="EMBL/GenBank/DDBJ databases">
        <title>Carnegiea gigantea Genome sequencing and assembly v2.</title>
        <authorList>
            <person name="Copetti D."/>
            <person name="Sanderson M.J."/>
            <person name="Burquez A."/>
            <person name="Wojciechowski M.F."/>
        </authorList>
    </citation>
    <scope>NUCLEOTIDE SEQUENCE</scope>
    <source>
        <strain evidence="1">SGP5-SGP5p</strain>
        <tissue evidence="1">Aerial part</tissue>
    </source>
</reference>
<protein>
    <submittedName>
        <fullName evidence="1">Uncharacterized protein</fullName>
    </submittedName>
</protein>
<sequence length="163" mass="19220">MQLETQRTNWLNLNTVDLVSFSILCHMCSPIHMYIKLYEANPSFSLYFIDMMVNIIDNLMLPENPSTRYDNCDSVLKRFLSKYLIQRVRPKAEEVKTFPQPISKLNTRIILYHVPQGDILWRFTIMGPWVSKREGNIVKDTKSKVCCLNFTTSRQYVERQCTT</sequence>
<organism evidence="1 2">
    <name type="scientific">Carnegiea gigantea</name>
    <dbReference type="NCBI Taxonomy" id="171969"/>
    <lineage>
        <taxon>Eukaryota</taxon>
        <taxon>Viridiplantae</taxon>
        <taxon>Streptophyta</taxon>
        <taxon>Embryophyta</taxon>
        <taxon>Tracheophyta</taxon>
        <taxon>Spermatophyta</taxon>
        <taxon>Magnoliopsida</taxon>
        <taxon>eudicotyledons</taxon>
        <taxon>Gunneridae</taxon>
        <taxon>Pentapetalae</taxon>
        <taxon>Caryophyllales</taxon>
        <taxon>Cactineae</taxon>
        <taxon>Cactaceae</taxon>
        <taxon>Cactoideae</taxon>
        <taxon>Echinocereeae</taxon>
        <taxon>Carnegiea</taxon>
    </lineage>
</organism>
<dbReference type="OrthoDB" id="1749240at2759"/>
<dbReference type="AlphaFoldDB" id="A0A9Q1GI77"/>
<accession>A0A9Q1GI77</accession>
<evidence type="ECO:0000313" key="2">
    <source>
        <dbReference type="Proteomes" id="UP001153076"/>
    </source>
</evidence>
<proteinExistence type="predicted"/>